<organism evidence="1 2">
    <name type="scientific">Colocasia esculenta</name>
    <name type="common">Wild taro</name>
    <name type="synonym">Arum esculentum</name>
    <dbReference type="NCBI Taxonomy" id="4460"/>
    <lineage>
        <taxon>Eukaryota</taxon>
        <taxon>Viridiplantae</taxon>
        <taxon>Streptophyta</taxon>
        <taxon>Embryophyta</taxon>
        <taxon>Tracheophyta</taxon>
        <taxon>Spermatophyta</taxon>
        <taxon>Magnoliopsida</taxon>
        <taxon>Liliopsida</taxon>
        <taxon>Araceae</taxon>
        <taxon>Aroideae</taxon>
        <taxon>Colocasieae</taxon>
        <taxon>Colocasia</taxon>
    </lineage>
</organism>
<comment type="caution">
    <text evidence="1">The sequence shown here is derived from an EMBL/GenBank/DDBJ whole genome shotgun (WGS) entry which is preliminary data.</text>
</comment>
<dbReference type="SUPFAM" id="SSF48239">
    <property type="entry name" value="Terpenoid cyclases/Protein prenyltransferases"/>
    <property type="match status" value="1"/>
</dbReference>
<protein>
    <submittedName>
        <fullName evidence="1">Uncharacterized protein</fullName>
    </submittedName>
</protein>
<dbReference type="Proteomes" id="UP000652761">
    <property type="component" value="Unassembled WGS sequence"/>
</dbReference>
<proteinExistence type="predicted"/>
<evidence type="ECO:0000313" key="1">
    <source>
        <dbReference type="EMBL" id="MQL79013.1"/>
    </source>
</evidence>
<gene>
    <name evidence="1" type="ORF">Taro_011459</name>
</gene>
<accession>A0A843UCM8</accession>
<name>A0A843UCM8_COLES</name>
<dbReference type="OrthoDB" id="1717038at2759"/>
<sequence length="128" mass="13955">MEVISSITRVLWTYILSMMRKIRSQDVQLHPREGSCGEGSASSCGEGSCGSPILAKEIPGASVDILAREIPGGFLRCSSVATGVSPSPEIMGDFNRNCMINYSAYKNIFQIWALGEYRSHVLLASTRH</sequence>
<evidence type="ECO:0000313" key="2">
    <source>
        <dbReference type="Proteomes" id="UP000652761"/>
    </source>
</evidence>
<dbReference type="EMBL" id="NMUH01000429">
    <property type="protein sequence ID" value="MQL79013.1"/>
    <property type="molecule type" value="Genomic_DNA"/>
</dbReference>
<reference evidence="1" key="1">
    <citation type="submission" date="2017-07" db="EMBL/GenBank/DDBJ databases">
        <title>Taro Niue Genome Assembly and Annotation.</title>
        <authorList>
            <person name="Atibalentja N."/>
            <person name="Keating K."/>
            <person name="Fields C.J."/>
        </authorList>
    </citation>
    <scope>NUCLEOTIDE SEQUENCE</scope>
    <source>
        <strain evidence="1">Niue_2</strain>
        <tissue evidence="1">Leaf</tissue>
    </source>
</reference>
<keyword evidence="2" id="KW-1185">Reference proteome</keyword>
<dbReference type="InterPro" id="IPR008930">
    <property type="entry name" value="Terpenoid_cyclase/PrenylTrfase"/>
</dbReference>
<dbReference type="AlphaFoldDB" id="A0A843UCM8"/>
<dbReference type="Gene3D" id="1.50.10.20">
    <property type="match status" value="1"/>
</dbReference>